<dbReference type="InterPro" id="IPR026870">
    <property type="entry name" value="Zinc_ribbon_dom"/>
</dbReference>
<protein>
    <submittedName>
        <fullName evidence="4">SPFH domain-containing protein</fullName>
    </submittedName>
</protein>
<proteinExistence type="predicted"/>
<comment type="caution">
    <text evidence="4">The sequence shown here is derived from an EMBL/GenBank/DDBJ whole genome shotgun (WGS) entry which is preliminary data.</text>
</comment>
<feature type="domain" description="Zinc-ribbon" evidence="2">
    <location>
        <begin position="360"/>
        <end position="379"/>
    </location>
</feature>
<evidence type="ECO:0000259" key="3">
    <source>
        <dbReference type="Pfam" id="PF13421"/>
    </source>
</evidence>
<dbReference type="InterPro" id="IPR025874">
    <property type="entry name" value="DZR"/>
</dbReference>
<dbReference type="CDD" id="cd03408">
    <property type="entry name" value="SPFH_like_u1"/>
    <property type="match status" value="1"/>
</dbReference>
<dbReference type="Pfam" id="PF13421">
    <property type="entry name" value="Band_7_1"/>
    <property type="match status" value="1"/>
</dbReference>
<evidence type="ECO:0000259" key="1">
    <source>
        <dbReference type="Pfam" id="PF12773"/>
    </source>
</evidence>
<evidence type="ECO:0000313" key="5">
    <source>
        <dbReference type="Proteomes" id="UP000702544"/>
    </source>
</evidence>
<dbReference type="EMBL" id="JAACAK010000063">
    <property type="protein sequence ID" value="NIR75086.1"/>
    <property type="molecule type" value="Genomic_DNA"/>
</dbReference>
<name>A0AAE4ZBD5_9BACT</name>
<dbReference type="Proteomes" id="UP000702544">
    <property type="component" value="Unassembled WGS sequence"/>
</dbReference>
<dbReference type="InterPro" id="IPR033880">
    <property type="entry name" value="SPFH_YdjI"/>
</dbReference>
<sequence length="383" mass="41371">MTEFLSVIEWFDQTGQEIVHRIPQEGSAETKFGSQVIVRENQAAIFFRDGKGLDVLGPGRHTLSTANIPIVTKVLALPWGFTSPFRVEVVFVNMKLFPDLKWGTAQPVAYRDEELGLVRLRAFGNYAIQIREPLVFVNALAGTMGSFVTGDIKDYLRDLIISRLNDYLGEKVRTIFDLPKQYDEMGQEVHDRLSHDFRRYGINLADFFITSITPPEEVEKAIDERAQVAALGDLDKFLKMKAARALEGAGGGGSGTASDMVGLGAGAGMGAGIGAMLPGMIFESMRGRPDAASANAASAAESIACPACHTEVNPDARFCPHCGESLVAGDRCESCEAPLAPDAKFCARCGEPVGVTERACPNCQAKLPAGARFCTECGERVIE</sequence>
<organism evidence="4 5">
    <name type="scientific">Candidatus Kutchimonas denitrificans</name>
    <dbReference type="NCBI Taxonomy" id="3056748"/>
    <lineage>
        <taxon>Bacteria</taxon>
        <taxon>Pseudomonadati</taxon>
        <taxon>Gemmatimonadota</taxon>
        <taxon>Gemmatimonadia</taxon>
        <taxon>Candidatus Palauibacterales</taxon>
        <taxon>Candidatus Palauibacteraceae</taxon>
        <taxon>Candidatus Kutchimonas</taxon>
    </lineage>
</organism>
<reference evidence="4 5" key="1">
    <citation type="submission" date="2020-01" db="EMBL/GenBank/DDBJ databases">
        <title>Genomes assembled from Gulf of Kutch pelagic sediment metagenomes.</title>
        <authorList>
            <person name="Chandrashekar M."/>
            <person name="Mahajan M.S."/>
            <person name="Dave K.J."/>
            <person name="Vatsa P."/>
            <person name="Nathani N.M."/>
        </authorList>
    </citation>
    <scope>NUCLEOTIDE SEQUENCE [LARGE SCALE GENOMIC DNA]</scope>
    <source>
        <strain evidence="4">KS3-K002</strain>
    </source>
</reference>
<evidence type="ECO:0000313" key="4">
    <source>
        <dbReference type="EMBL" id="NIR75086.1"/>
    </source>
</evidence>
<feature type="domain" description="SPFH" evidence="3">
    <location>
        <begin position="19"/>
        <end position="228"/>
    </location>
</feature>
<dbReference type="AlphaFoldDB" id="A0AAE4ZBD5"/>
<feature type="domain" description="DZANK-type" evidence="1">
    <location>
        <begin position="305"/>
        <end position="350"/>
    </location>
</feature>
<dbReference type="Pfam" id="PF12773">
    <property type="entry name" value="DZR"/>
    <property type="match status" value="1"/>
</dbReference>
<dbReference type="SUPFAM" id="SSF117892">
    <property type="entry name" value="Band 7/SPFH domain"/>
    <property type="match status" value="1"/>
</dbReference>
<accession>A0AAE4ZBD5</accession>
<gene>
    <name evidence="4" type="ORF">GWO12_08245</name>
</gene>
<dbReference type="InterPro" id="IPR036013">
    <property type="entry name" value="Band_7/SPFH_dom_sf"/>
</dbReference>
<dbReference type="PANTHER" id="PTHR37826">
    <property type="entry name" value="FLOTILLIN BAND_7_5 DOMAIN PROTEIN"/>
    <property type="match status" value="1"/>
</dbReference>
<dbReference type="Gene3D" id="3.30.479.30">
    <property type="entry name" value="Band 7 domain"/>
    <property type="match status" value="1"/>
</dbReference>
<evidence type="ECO:0000259" key="2">
    <source>
        <dbReference type="Pfam" id="PF13240"/>
    </source>
</evidence>
<dbReference type="PANTHER" id="PTHR37826:SF2">
    <property type="entry name" value="ZINC-RIBBON DOMAIN-CONTAINING PROTEIN"/>
    <property type="match status" value="1"/>
</dbReference>
<dbReference type="Pfam" id="PF13240">
    <property type="entry name" value="Zn_Ribbon_1"/>
    <property type="match status" value="1"/>
</dbReference>